<evidence type="ECO:0000259" key="8">
    <source>
        <dbReference type="PROSITE" id="PS50059"/>
    </source>
</evidence>
<feature type="domain" description="PPIase FKBP-type" evidence="8">
    <location>
        <begin position="91"/>
        <end position="178"/>
    </location>
</feature>
<evidence type="ECO:0000256" key="3">
    <source>
        <dbReference type="ARBA" id="ARBA00023110"/>
    </source>
</evidence>
<evidence type="ECO:0000256" key="4">
    <source>
        <dbReference type="ARBA" id="ARBA00023235"/>
    </source>
</evidence>
<evidence type="ECO:0000256" key="7">
    <source>
        <dbReference type="SAM" id="SignalP"/>
    </source>
</evidence>
<keyword evidence="10" id="KW-1185">Reference proteome</keyword>
<dbReference type="Gene3D" id="3.10.50.40">
    <property type="match status" value="1"/>
</dbReference>
<evidence type="ECO:0000256" key="5">
    <source>
        <dbReference type="PROSITE-ProRule" id="PRU00277"/>
    </source>
</evidence>
<dbReference type="GO" id="GO:0003755">
    <property type="term" value="F:peptidyl-prolyl cis-trans isomerase activity"/>
    <property type="evidence" value="ECO:0007669"/>
    <property type="project" value="UniProtKB-UniRule"/>
</dbReference>
<proteinExistence type="inferred from homology"/>
<dbReference type="EMBL" id="QPIZ01000012">
    <property type="protein sequence ID" value="RCW33883.1"/>
    <property type="molecule type" value="Genomic_DNA"/>
</dbReference>
<keyword evidence="3 5" id="KW-0697">Rotamase</keyword>
<dbReference type="InterPro" id="IPR046357">
    <property type="entry name" value="PPIase_dom_sf"/>
</dbReference>
<organism evidence="9 10">
    <name type="scientific">Marinilabilia salmonicolor</name>
    <dbReference type="NCBI Taxonomy" id="989"/>
    <lineage>
        <taxon>Bacteria</taxon>
        <taxon>Pseudomonadati</taxon>
        <taxon>Bacteroidota</taxon>
        <taxon>Bacteroidia</taxon>
        <taxon>Marinilabiliales</taxon>
        <taxon>Marinilabiliaceae</taxon>
        <taxon>Marinilabilia</taxon>
    </lineage>
</organism>
<evidence type="ECO:0000313" key="9">
    <source>
        <dbReference type="EMBL" id="RCW33883.1"/>
    </source>
</evidence>
<name>A0A368UZ70_9BACT</name>
<keyword evidence="7" id="KW-0732">Signal</keyword>
<dbReference type="RefSeq" id="WP_114437097.1">
    <property type="nucleotide sequence ID" value="NZ_QPIZ01000012.1"/>
</dbReference>
<dbReference type="Proteomes" id="UP000252733">
    <property type="component" value="Unassembled WGS sequence"/>
</dbReference>
<dbReference type="InterPro" id="IPR001179">
    <property type="entry name" value="PPIase_FKBP_dom"/>
</dbReference>
<keyword evidence="4 5" id="KW-0413">Isomerase</keyword>
<dbReference type="SUPFAM" id="SSF54534">
    <property type="entry name" value="FKBP-like"/>
    <property type="match status" value="1"/>
</dbReference>
<gene>
    <name evidence="9" type="ORF">DFO77_11247</name>
</gene>
<evidence type="ECO:0000313" key="10">
    <source>
        <dbReference type="Proteomes" id="UP000252733"/>
    </source>
</evidence>
<comment type="similarity">
    <text evidence="2 6">Belongs to the FKBP-type PPIase family.</text>
</comment>
<evidence type="ECO:0000256" key="2">
    <source>
        <dbReference type="ARBA" id="ARBA00006577"/>
    </source>
</evidence>
<dbReference type="EC" id="5.2.1.8" evidence="6"/>
<comment type="catalytic activity">
    <reaction evidence="1 5 6">
        <text>[protein]-peptidylproline (omega=180) = [protein]-peptidylproline (omega=0)</text>
        <dbReference type="Rhea" id="RHEA:16237"/>
        <dbReference type="Rhea" id="RHEA-COMP:10747"/>
        <dbReference type="Rhea" id="RHEA-COMP:10748"/>
        <dbReference type="ChEBI" id="CHEBI:83833"/>
        <dbReference type="ChEBI" id="CHEBI:83834"/>
        <dbReference type="EC" id="5.2.1.8"/>
    </reaction>
</comment>
<feature type="signal peptide" evidence="7">
    <location>
        <begin position="1"/>
        <end position="25"/>
    </location>
</feature>
<reference evidence="9 10" key="1">
    <citation type="submission" date="2018-07" db="EMBL/GenBank/DDBJ databases">
        <title>Freshwater and sediment microbial communities from various areas in North America, analyzing microbe dynamics in response to fracking.</title>
        <authorList>
            <person name="Lamendella R."/>
        </authorList>
    </citation>
    <scope>NUCLEOTIDE SEQUENCE [LARGE SCALE GENOMIC DNA]</scope>
    <source>
        <strain evidence="9 10">160A</strain>
    </source>
</reference>
<evidence type="ECO:0000256" key="1">
    <source>
        <dbReference type="ARBA" id="ARBA00000971"/>
    </source>
</evidence>
<dbReference type="PANTHER" id="PTHR43811:SF19">
    <property type="entry name" value="39 KDA FK506-BINDING NUCLEAR PROTEIN"/>
    <property type="match status" value="1"/>
</dbReference>
<dbReference type="Pfam" id="PF00254">
    <property type="entry name" value="FKBP_C"/>
    <property type="match status" value="1"/>
</dbReference>
<accession>A0A368UZ70</accession>
<dbReference type="PROSITE" id="PS51257">
    <property type="entry name" value="PROKAR_LIPOPROTEIN"/>
    <property type="match status" value="1"/>
</dbReference>
<dbReference type="PROSITE" id="PS50059">
    <property type="entry name" value="FKBP_PPIASE"/>
    <property type="match status" value="1"/>
</dbReference>
<feature type="chain" id="PRO_5016620309" description="Peptidyl-prolyl cis-trans isomerase" evidence="7">
    <location>
        <begin position="26"/>
        <end position="178"/>
    </location>
</feature>
<sequence>MRLFPFIPKMLVLFSMMLISSCSGSQNRNEKGKNTEIPIETYININRSLVSREQDKIKNYLDSVNIDMKTTGSGLWYIIDEPGEGPLIESGQTVQIDYRIRLLDGTVCYDSNDSGPREFLVGRGGVESGLEEGVLLLREGSRARFIMPPHLAHGLIGDDAEIPARAIILYDVYVTDVR</sequence>
<dbReference type="AlphaFoldDB" id="A0A368UZ70"/>
<evidence type="ECO:0000256" key="6">
    <source>
        <dbReference type="RuleBase" id="RU003915"/>
    </source>
</evidence>
<protein>
    <recommendedName>
        <fullName evidence="6">Peptidyl-prolyl cis-trans isomerase</fullName>
        <ecNumber evidence="6">5.2.1.8</ecNumber>
    </recommendedName>
</protein>
<comment type="caution">
    <text evidence="9">The sequence shown here is derived from an EMBL/GenBank/DDBJ whole genome shotgun (WGS) entry which is preliminary data.</text>
</comment>
<dbReference type="PANTHER" id="PTHR43811">
    <property type="entry name" value="FKBP-TYPE PEPTIDYL-PROLYL CIS-TRANS ISOMERASE FKPA"/>
    <property type="match status" value="1"/>
</dbReference>